<keyword evidence="2" id="KW-1185">Reference proteome</keyword>
<accession>A0A8C8Z2W7</accession>
<name>A0A8C8Z2W7_PROSS</name>
<evidence type="ECO:0000313" key="1">
    <source>
        <dbReference type="Ensembl" id="ENSPSMP00000012652.1"/>
    </source>
</evidence>
<evidence type="ECO:0000313" key="2">
    <source>
        <dbReference type="Proteomes" id="UP000694414"/>
    </source>
</evidence>
<dbReference type="PRINTS" id="PR02045">
    <property type="entry name" value="F138DOMAIN"/>
</dbReference>
<protein>
    <submittedName>
        <fullName evidence="1">Uncharacterized protein</fullName>
    </submittedName>
</protein>
<dbReference type="Ensembl" id="ENSPSMT00000014750.1">
    <property type="protein sequence ID" value="ENSPSMP00000012652.1"/>
    <property type="gene ID" value="ENSPSMG00000009131.1"/>
</dbReference>
<sequence>MVSGTSGPLPRTFCLVGISASHSLALSSDPPMGSCYVAQAGLELLSSIDPPASASQTAGITGVSHCAQITEKKNLFKLLF</sequence>
<dbReference type="AlphaFoldDB" id="A0A8C8Z2W7"/>
<reference evidence="1" key="2">
    <citation type="submission" date="2025-09" db="UniProtKB">
        <authorList>
            <consortium name="Ensembl"/>
        </authorList>
    </citation>
    <scope>IDENTIFICATION</scope>
</reference>
<dbReference type="Proteomes" id="UP000694414">
    <property type="component" value="Unplaced"/>
</dbReference>
<reference evidence="1" key="1">
    <citation type="submission" date="2025-08" db="UniProtKB">
        <authorList>
            <consortium name="Ensembl"/>
        </authorList>
    </citation>
    <scope>IDENTIFICATION</scope>
</reference>
<proteinExistence type="predicted"/>
<organism evidence="1 2">
    <name type="scientific">Prolemur simus</name>
    <name type="common">Greater bamboo lemur</name>
    <name type="synonym">Hapalemur simus</name>
    <dbReference type="NCBI Taxonomy" id="1328070"/>
    <lineage>
        <taxon>Eukaryota</taxon>
        <taxon>Metazoa</taxon>
        <taxon>Chordata</taxon>
        <taxon>Craniata</taxon>
        <taxon>Vertebrata</taxon>
        <taxon>Euteleostomi</taxon>
        <taxon>Mammalia</taxon>
        <taxon>Eutheria</taxon>
        <taxon>Euarchontoglires</taxon>
        <taxon>Primates</taxon>
        <taxon>Strepsirrhini</taxon>
        <taxon>Lemuriformes</taxon>
        <taxon>Lemuridae</taxon>
        <taxon>Prolemur</taxon>
    </lineage>
</organism>